<dbReference type="PANTHER" id="PTHR42948:SF1">
    <property type="entry name" value="TRANSPORTER"/>
    <property type="match status" value="1"/>
</dbReference>
<evidence type="ECO:0000256" key="5">
    <source>
        <dbReference type="ARBA" id="ARBA00023136"/>
    </source>
</evidence>
<feature type="transmembrane region" description="Helical" evidence="6">
    <location>
        <begin position="256"/>
        <end position="278"/>
    </location>
</feature>
<feature type="transmembrane region" description="Helical" evidence="6">
    <location>
        <begin position="290"/>
        <end position="313"/>
    </location>
</feature>
<feature type="transmembrane region" description="Helical" evidence="6">
    <location>
        <begin position="151"/>
        <end position="176"/>
    </location>
</feature>
<proteinExistence type="predicted"/>
<comment type="subcellular location">
    <subcellularLocation>
        <location evidence="1">Membrane</location>
        <topology evidence="1">Multi-pass membrane protein</topology>
    </subcellularLocation>
</comment>
<evidence type="ECO:0000256" key="6">
    <source>
        <dbReference type="SAM" id="Phobius"/>
    </source>
</evidence>
<dbReference type="InterPro" id="IPR000175">
    <property type="entry name" value="Na/ntran_symport"/>
</dbReference>
<reference evidence="8" key="1">
    <citation type="journal article" date="2020" name="ISME J.">
        <title>Gammaproteobacteria mediating utilization of methyl-, sulfur- and petroleum organic compounds in deep ocean hydrothermal plumes.</title>
        <authorList>
            <person name="Zhou Z."/>
            <person name="Liu Y."/>
            <person name="Pan J."/>
            <person name="Cron B.R."/>
            <person name="Toner B.M."/>
            <person name="Anantharaman K."/>
            <person name="Breier J.A."/>
            <person name="Dick G.J."/>
            <person name="Li M."/>
        </authorList>
    </citation>
    <scope>NUCLEOTIDE SEQUENCE</scope>
    <source>
        <strain evidence="8">SZUA-1501</strain>
    </source>
</reference>
<dbReference type="PROSITE" id="PS50267">
    <property type="entry name" value="NA_NEUROTRAN_SYMP_3"/>
    <property type="match status" value="1"/>
</dbReference>
<evidence type="ECO:0000256" key="1">
    <source>
        <dbReference type="ARBA" id="ARBA00004141"/>
    </source>
</evidence>
<dbReference type="GO" id="GO:0016020">
    <property type="term" value="C:membrane"/>
    <property type="evidence" value="ECO:0007669"/>
    <property type="project" value="UniProtKB-SubCell"/>
</dbReference>
<keyword evidence="5 6" id="KW-0472">Membrane</keyword>
<accession>A0A9D0YQM9</accession>
<keyword evidence="3 6" id="KW-0812">Transmembrane</keyword>
<sequence length="321" mass="35602">MEVKGNFEVKAPEGGLKLSDTQVILSIPKRSSLQGLDFLWNPNWDKLKDPTVWIAAVGQIFFTLSLGFGAIITYASYVRRNQDIALSGLAASSLNETAEVIVGASIAIPAAVAFFGIANAVLIAKQGAFMLGFVSLPAVFSNMEAGQFLGFLWFFLLFIAGITSSVAILQPMIAFLEDEFGFARKTAVLLTSVIVFIGAQAVVFLNGFLDEMDFWAGTFFVIVLGLFEVILFYWIYDAKKAWEEINRGGLITVPKLYYYIVRYVTPLFLLALLIGFVINNIFSSKGETSLVQWLARFYLLALYGFLAFLVFIAEKRERQTT</sequence>
<dbReference type="AlphaFoldDB" id="A0A9D0YQM9"/>
<dbReference type="SUPFAM" id="SSF161070">
    <property type="entry name" value="SNF-like"/>
    <property type="match status" value="1"/>
</dbReference>
<dbReference type="Pfam" id="PF00209">
    <property type="entry name" value="SNF"/>
    <property type="match status" value="1"/>
</dbReference>
<evidence type="ECO:0000313" key="8">
    <source>
        <dbReference type="EMBL" id="HIP98743.1"/>
    </source>
</evidence>
<name>A0A9D0YQM9_AQUAO</name>
<keyword evidence="4 6" id="KW-1133">Transmembrane helix</keyword>
<evidence type="ECO:0000256" key="4">
    <source>
        <dbReference type="ARBA" id="ARBA00022989"/>
    </source>
</evidence>
<feature type="transmembrane region" description="Helical" evidence="6">
    <location>
        <begin position="98"/>
        <end position="124"/>
    </location>
</feature>
<feature type="domain" description="Major facilitator superfamily (MFS) profile" evidence="7">
    <location>
        <begin position="104"/>
        <end position="321"/>
    </location>
</feature>
<organism evidence="8 9">
    <name type="scientific">Aquifex aeolicus</name>
    <dbReference type="NCBI Taxonomy" id="63363"/>
    <lineage>
        <taxon>Bacteria</taxon>
        <taxon>Pseudomonadati</taxon>
        <taxon>Aquificota</taxon>
        <taxon>Aquificia</taxon>
        <taxon>Aquificales</taxon>
        <taxon>Aquificaceae</taxon>
        <taxon>Aquifex</taxon>
    </lineage>
</organism>
<dbReference type="GO" id="GO:0022857">
    <property type="term" value="F:transmembrane transporter activity"/>
    <property type="evidence" value="ECO:0007669"/>
    <property type="project" value="InterPro"/>
</dbReference>
<dbReference type="InterPro" id="IPR020846">
    <property type="entry name" value="MFS_dom"/>
</dbReference>
<dbReference type="InterPro" id="IPR037272">
    <property type="entry name" value="SNS_sf"/>
</dbReference>
<feature type="transmembrane region" description="Helical" evidence="6">
    <location>
        <begin position="52"/>
        <end position="77"/>
    </location>
</feature>
<comment type="caution">
    <text evidence="8">The sequence shown here is derived from an EMBL/GenBank/DDBJ whole genome shotgun (WGS) entry which is preliminary data.</text>
</comment>
<evidence type="ECO:0000256" key="3">
    <source>
        <dbReference type="ARBA" id="ARBA00022692"/>
    </source>
</evidence>
<gene>
    <name evidence="8" type="ORF">EYH37_05225</name>
</gene>
<keyword evidence="2" id="KW-0813">Transport</keyword>
<dbReference type="EMBL" id="DQVE01000054">
    <property type="protein sequence ID" value="HIP98743.1"/>
    <property type="molecule type" value="Genomic_DNA"/>
</dbReference>
<feature type="transmembrane region" description="Helical" evidence="6">
    <location>
        <begin position="214"/>
        <end position="236"/>
    </location>
</feature>
<evidence type="ECO:0000313" key="9">
    <source>
        <dbReference type="Proteomes" id="UP000606463"/>
    </source>
</evidence>
<dbReference type="PANTHER" id="PTHR42948">
    <property type="entry name" value="TRANSPORTER"/>
    <property type="match status" value="1"/>
</dbReference>
<evidence type="ECO:0000259" key="7">
    <source>
        <dbReference type="PROSITE" id="PS50850"/>
    </source>
</evidence>
<dbReference type="Proteomes" id="UP000606463">
    <property type="component" value="Unassembled WGS sequence"/>
</dbReference>
<evidence type="ECO:0000256" key="2">
    <source>
        <dbReference type="ARBA" id="ARBA00022448"/>
    </source>
</evidence>
<dbReference type="PROSITE" id="PS50850">
    <property type="entry name" value="MFS"/>
    <property type="match status" value="1"/>
</dbReference>
<protein>
    <recommendedName>
        <fullName evidence="7">Major facilitator superfamily (MFS) profile domain-containing protein</fullName>
    </recommendedName>
</protein>
<feature type="transmembrane region" description="Helical" evidence="6">
    <location>
        <begin position="188"/>
        <end position="208"/>
    </location>
</feature>